<keyword evidence="1" id="KW-0418">Kinase</keyword>
<dbReference type="SUPFAM" id="SSF56112">
    <property type="entry name" value="Protein kinase-like (PK-like)"/>
    <property type="match status" value="1"/>
</dbReference>
<sequence length="285" mass="31558">MPDHQTTAPAQEWRTAAAFRAGDQQRKHYLQQWQLEPDGKPFKTYACWLQPVRYQQQPAMLKIALEAEEQRGGLLMRYWNGIGAAKVLQQEGPALLLERIHGGLQLRDIQDDAASRIICQVADLLHAPRATPPPDQLIPLETWFAELAPAADKYGGILQDAQLIAHDLLRHQQEISILHGDLHHGNILDGGPRGWLVIDPKGLWGDRAFDYANIFCNPDKKTALAPGRLAGQVAIVATAARIEPTRLLRWIIAYGGLSAAWSLNAEENATIALKVAEIAYALLSS</sequence>
<organism evidence="1 2">
    <name type="scientific">Chitinophaga qingshengii</name>
    <dbReference type="NCBI Taxonomy" id="1569794"/>
    <lineage>
        <taxon>Bacteria</taxon>
        <taxon>Pseudomonadati</taxon>
        <taxon>Bacteroidota</taxon>
        <taxon>Chitinophagia</taxon>
        <taxon>Chitinophagales</taxon>
        <taxon>Chitinophagaceae</taxon>
        <taxon>Chitinophaga</taxon>
    </lineage>
</organism>
<evidence type="ECO:0000313" key="1">
    <source>
        <dbReference type="EMBL" id="MBC9929864.1"/>
    </source>
</evidence>
<accession>A0ABR7TKB7</accession>
<protein>
    <submittedName>
        <fullName evidence="1">Fructosamine kinase family protein</fullName>
    </submittedName>
</protein>
<name>A0ABR7TKB7_9BACT</name>
<keyword evidence="1" id="KW-0808">Transferase</keyword>
<dbReference type="InterPro" id="IPR006748">
    <property type="entry name" value="NH2Glyco/OHUrea_AB-resist_kin"/>
</dbReference>
<gene>
    <name evidence="1" type="ORF">ICL07_05710</name>
</gene>
<dbReference type="Proteomes" id="UP000659124">
    <property type="component" value="Unassembled WGS sequence"/>
</dbReference>
<dbReference type="Gene3D" id="3.90.1200.10">
    <property type="match status" value="1"/>
</dbReference>
<reference evidence="1 2" key="1">
    <citation type="submission" date="2020-09" db="EMBL/GenBank/DDBJ databases">
        <title>Genome sequences of type strains of Chitinophaga qingshengii and Chitinophaga varians.</title>
        <authorList>
            <person name="Kittiwongwattana C."/>
        </authorList>
    </citation>
    <scope>NUCLEOTIDE SEQUENCE [LARGE SCALE GENOMIC DNA]</scope>
    <source>
        <strain evidence="1 2">JCM 30026</strain>
    </source>
</reference>
<proteinExistence type="predicted"/>
<evidence type="ECO:0000313" key="2">
    <source>
        <dbReference type="Proteomes" id="UP000659124"/>
    </source>
</evidence>
<dbReference type="EMBL" id="JACVFC010000001">
    <property type="protein sequence ID" value="MBC9929864.1"/>
    <property type="molecule type" value="Genomic_DNA"/>
</dbReference>
<dbReference type="InterPro" id="IPR011009">
    <property type="entry name" value="Kinase-like_dom_sf"/>
</dbReference>
<keyword evidence="2" id="KW-1185">Reference proteome</keyword>
<dbReference type="Pfam" id="PF04655">
    <property type="entry name" value="APH_6_hur"/>
    <property type="match status" value="1"/>
</dbReference>
<dbReference type="GO" id="GO:0016301">
    <property type="term" value="F:kinase activity"/>
    <property type="evidence" value="ECO:0007669"/>
    <property type="project" value="UniProtKB-KW"/>
</dbReference>
<comment type="caution">
    <text evidence="1">The sequence shown here is derived from an EMBL/GenBank/DDBJ whole genome shotgun (WGS) entry which is preliminary data.</text>
</comment>
<dbReference type="RefSeq" id="WP_188086957.1">
    <property type="nucleotide sequence ID" value="NZ_JACVFC010000001.1"/>
</dbReference>